<dbReference type="Gene3D" id="3.30.190.20">
    <property type="match status" value="1"/>
</dbReference>
<accession>A0A382PNB4</accession>
<keyword evidence="3" id="KW-0687">Ribonucleoprotein</keyword>
<dbReference type="InterPro" id="IPR028364">
    <property type="entry name" value="Ribosomal_uL1/biogenesis"/>
</dbReference>
<feature type="non-terminal residue" evidence="4">
    <location>
        <position position="92"/>
    </location>
</feature>
<proteinExistence type="inferred from homology"/>
<dbReference type="InterPro" id="IPR023674">
    <property type="entry name" value="Ribosomal_uL1-like"/>
</dbReference>
<keyword evidence="2" id="KW-0689">Ribosomal protein</keyword>
<gene>
    <name evidence="4" type="ORF">METZ01_LOCUS326285</name>
</gene>
<evidence type="ECO:0000313" key="4">
    <source>
        <dbReference type="EMBL" id="SVC73431.1"/>
    </source>
</evidence>
<evidence type="ECO:0000256" key="3">
    <source>
        <dbReference type="ARBA" id="ARBA00023274"/>
    </source>
</evidence>
<dbReference type="PANTHER" id="PTHR36427:SF3">
    <property type="entry name" value="LARGE RIBOSOMAL SUBUNIT PROTEIN UL1M"/>
    <property type="match status" value="1"/>
</dbReference>
<dbReference type="AlphaFoldDB" id="A0A382PNB4"/>
<dbReference type="Pfam" id="PF00687">
    <property type="entry name" value="Ribosomal_L1"/>
    <property type="match status" value="1"/>
</dbReference>
<evidence type="ECO:0000256" key="1">
    <source>
        <dbReference type="ARBA" id="ARBA00010531"/>
    </source>
</evidence>
<sequence length="92" mass="9833">MEKKKYSIEGAMNFFLSSPKIKFTESLDVSINLGIDPEKSDQNVGGATSLPSGSGKSCNVAVFVEGDLKKKAEEAGADYVGMEDLAERIKKG</sequence>
<comment type="similarity">
    <text evidence="1">Belongs to the universal ribosomal protein uL1 family.</text>
</comment>
<dbReference type="PANTHER" id="PTHR36427">
    <property type="entry name" value="54S RIBOSOMAL PROTEIN L1, MITOCHONDRIAL"/>
    <property type="match status" value="1"/>
</dbReference>
<dbReference type="GO" id="GO:0022625">
    <property type="term" value="C:cytosolic large ribosomal subunit"/>
    <property type="evidence" value="ECO:0007669"/>
    <property type="project" value="TreeGrafter"/>
</dbReference>
<name>A0A382PNB4_9ZZZZ</name>
<evidence type="ECO:0008006" key="5">
    <source>
        <dbReference type="Google" id="ProtNLM"/>
    </source>
</evidence>
<protein>
    <recommendedName>
        <fullName evidence="5">Ribosomal protein L1</fullName>
    </recommendedName>
</protein>
<evidence type="ECO:0000256" key="2">
    <source>
        <dbReference type="ARBA" id="ARBA00022980"/>
    </source>
</evidence>
<reference evidence="4" key="1">
    <citation type="submission" date="2018-05" db="EMBL/GenBank/DDBJ databases">
        <authorList>
            <person name="Lanie J.A."/>
            <person name="Ng W.-L."/>
            <person name="Kazmierczak K.M."/>
            <person name="Andrzejewski T.M."/>
            <person name="Davidsen T.M."/>
            <person name="Wayne K.J."/>
            <person name="Tettelin H."/>
            <person name="Glass J.I."/>
            <person name="Rusch D."/>
            <person name="Podicherti R."/>
            <person name="Tsui H.-C.T."/>
            <person name="Winkler M.E."/>
        </authorList>
    </citation>
    <scope>NUCLEOTIDE SEQUENCE</scope>
</reference>
<dbReference type="EMBL" id="UINC01107793">
    <property type="protein sequence ID" value="SVC73431.1"/>
    <property type="molecule type" value="Genomic_DNA"/>
</dbReference>
<organism evidence="4">
    <name type="scientific">marine metagenome</name>
    <dbReference type="NCBI Taxonomy" id="408172"/>
    <lineage>
        <taxon>unclassified sequences</taxon>
        <taxon>metagenomes</taxon>
        <taxon>ecological metagenomes</taxon>
    </lineage>
</organism>
<dbReference type="SUPFAM" id="SSF56808">
    <property type="entry name" value="Ribosomal protein L1"/>
    <property type="match status" value="1"/>
</dbReference>